<dbReference type="SUPFAM" id="SSF55073">
    <property type="entry name" value="Nucleotide cyclase"/>
    <property type="match status" value="1"/>
</dbReference>
<dbReference type="RefSeq" id="WP_160180948.1">
    <property type="nucleotide sequence ID" value="NZ_CP047656.1"/>
</dbReference>
<organism evidence="5 6">
    <name type="scientific">Paraglaciecola mesophila</name>
    <dbReference type="NCBI Taxonomy" id="197222"/>
    <lineage>
        <taxon>Bacteria</taxon>
        <taxon>Pseudomonadati</taxon>
        <taxon>Pseudomonadota</taxon>
        <taxon>Gammaproteobacteria</taxon>
        <taxon>Alteromonadales</taxon>
        <taxon>Alteromonadaceae</taxon>
        <taxon>Paraglaciecola</taxon>
    </lineage>
</organism>
<name>A0A857JNS3_9ALTE</name>
<dbReference type="GO" id="GO:0052621">
    <property type="term" value="F:diguanylate cyclase activity"/>
    <property type="evidence" value="ECO:0007669"/>
    <property type="project" value="UniProtKB-EC"/>
</dbReference>
<evidence type="ECO:0000259" key="4">
    <source>
        <dbReference type="PROSITE" id="PS50887"/>
    </source>
</evidence>
<dbReference type="InterPro" id="IPR000160">
    <property type="entry name" value="GGDEF_dom"/>
</dbReference>
<dbReference type="InterPro" id="IPR043128">
    <property type="entry name" value="Rev_trsase/Diguanyl_cyclase"/>
</dbReference>
<keyword evidence="5" id="KW-0548">Nucleotidyltransferase</keyword>
<dbReference type="Proteomes" id="UP000464524">
    <property type="component" value="Chromosome"/>
</dbReference>
<evidence type="ECO:0000256" key="1">
    <source>
        <dbReference type="ARBA" id="ARBA00012528"/>
    </source>
</evidence>
<sequence length="474" mass="54153">MNIFRTLHRSILLLFVVVVVSIVTLVHFSVSKIVAEQSRAQQQSHSPAVELIVEQLMKPLHISETLVKAKELQDLMGAHTIDEQAVFSSLKRLHREFGMNFFIASEKSRRQYYSDGTTTELIEGDVSWYFKYKNSAQNEIADIGKWEDTHFYIDLKVFDENQRFLGFFGVGKSLRSFLDIFARYKDTYGYDFIFADQDKNITLSSDPKLVAANSQFTNLADLPWFKDLSEEQQQGSLNNLLVKINGFDFLVAELNIQPFDWTLYLMTPLESRQTEISRGFIFSVVTLLVLIFGLFLIIYNLLYYFKKDMQKTRQIDVLTELPNRASMSLKFDGLMYEKTSVSLVLINLDNFKSVNETHGRKAGDIVLRQIASMLQLELRDQDILGRWGGEEFLLLLPNTGPHEAVEVAETVRNRLANMTITTGSMSIQMTASFGVSFTAIPRAINEVIAAADDALFAAKREGRNVVRLQLIEEH</sequence>
<comment type="catalytic activity">
    <reaction evidence="2">
        <text>2 GTP = 3',3'-c-di-GMP + 2 diphosphate</text>
        <dbReference type="Rhea" id="RHEA:24898"/>
        <dbReference type="ChEBI" id="CHEBI:33019"/>
        <dbReference type="ChEBI" id="CHEBI:37565"/>
        <dbReference type="ChEBI" id="CHEBI:58805"/>
        <dbReference type="EC" id="2.7.7.65"/>
    </reaction>
</comment>
<dbReference type="PANTHER" id="PTHR45138:SF9">
    <property type="entry name" value="DIGUANYLATE CYCLASE DGCM-RELATED"/>
    <property type="match status" value="1"/>
</dbReference>
<dbReference type="Pfam" id="PF00990">
    <property type="entry name" value="GGDEF"/>
    <property type="match status" value="1"/>
</dbReference>
<dbReference type="Gene3D" id="3.30.70.270">
    <property type="match status" value="1"/>
</dbReference>
<dbReference type="InterPro" id="IPR050469">
    <property type="entry name" value="Diguanylate_Cyclase"/>
</dbReference>
<feature type="transmembrane region" description="Helical" evidence="3">
    <location>
        <begin position="12"/>
        <end position="30"/>
    </location>
</feature>
<keyword evidence="6" id="KW-1185">Reference proteome</keyword>
<dbReference type="CDD" id="cd01949">
    <property type="entry name" value="GGDEF"/>
    <property type="match status" value="1"/>
</dbReference>
<protein>
    <recommendedName>
        <fullName evidence="1">diguanylate cyclase</fullName>
        <ecNumber evidence="1">2.7.7.65</ecNumber>
    </recommendedName>
</protein>
<dbReference type="OrthoDB" id="5496380at2"/>
<reference evidence="5 6" key="1">
    <citation type="submission" date="2019-12" db="EMBL/GenBank/DDBJ databases">
        <title>Genome sequencing and assembly of endphytes of Porphyra tenera.</title>
        <authorList>
            <person name="Park J.M."/>
            <person name="Shin R."/>
            <person name="Jo S.H."/>
        </authorList>
    </citation>
    <scope>NUCLEOTIDE SEQUENCE [LARGE SCALE GENOMIC DNA]</scope>
    <source>
        <strain evidence="5 6">GPM4</strain>
    </source>
</reference>
<dbReference type="EMBL" id="CP047656">
    <property type="protein sequence ID" value="QHJ12770.1"/>
    <property type="molecule type" value="Genomic_DNA"/>
</dbReference>
<dbReference type="KEGG" id="pmes:FX988_03028"/>
<accession>A0A857JNS3</accession>
<feature type="transmembrane region" description="Helical" evidence="3">
    <location>
        <begin position="280"/>
        <end position="305"/>
    </location>
</feature>
<dbReference type="SMART" id="SM00267">
    <property type="entry name" value="GGDEF"/>
    <property type="match status" value="1"/>
</dbReference>
<dbReference type="PROSITE" id="PS50887">
    <property type="entry name" value="GGDEF"/>
    <property type="match status" value="1"/>
</dbReference>
<evidence type="ECO:0000256" key="3">
    <source>
        <dbReference type="SAM" id="Phobius"/>
    </source>
</evidence>
<gene>
    <name evidence="5" type="ORF">FX988_03028</name>
</gene>
<keyword evidence="3" id="KW-0472">Membrane</keyword>
<dbReference type="InterPro" id="IPR029787">
    <property type="entry name" value="Nucleotide_cyclase"/>
</dbReference>
<feature type="domain" description="GGDEF" evidence="4">
    <location>
        <begin position="339"/>
        <end position="471"/>
    </location>
</feature>
<dbReference type="PANTHER" id="PTHR45138">
    <property type="entry name" value="REGULATORY COMPONENTS OF SENSORY TRANSDUCTION SYSTEM"/>
    <property type="match status" value="1"/>
</dbReference>
<dbReference type="AlphaFoldDB" id="A0A857JNS3"/>
<evidence type="ECO:0000313" key="6">
    <source>
        <dbReference type="Proteomes" id="UP000464524"/>
    </source>
</evidence>
<dbReference type="NCBIfam" id="TIGR00254">
    <property type="entry name" value="GGDEF"/>
    <property type="match status" value="1"/>
</dbReference>
<proteinExistence type="predicted"/>
<dbReference type="EC" id="2.7.7.65" evidence="1"/>
<evidence type="ECO:0000256" key="2">
    <source>
        <dbReference type="ARBA" id="ARBA00034247"/>
    </source>
</evidence>
<keyword evidence="5" id="KW-0808">Transferase</keyword>
<keyword evidence="3" id="KW-1133">Transmembrane helix</keyword>
<evidence type="ECO:0000313" key="5">
    <source>
        <dbReference type="EMBL" id="QHJ12770.1"/>
    </source>
</evidence>
<keyword evidence="3" id="KW-0812">Transmembrane</keyword>